<dbReference type="SUPFAM" id="SSF46689">
    <property type="entry name" value="Homeodomain-like"/>
    <property type="match status" value="1"/>
</dbReference>
<keyword evidence="2" id="KW-0238">DNA-binding</keyword>
<protein>
    <recommendedName>
        <fullName evidence="3">HTH CENPB-type domain-containing protein</fullName>
    </recommendedName>
</protein>
<reference evidence="4" key="1">
    <citation type="submission" date="2019-08" db="EMBL/GenBank/DDBJ databases">
        <title>The genome of the North American firefly Photinus pyralis.</title>
        <authorList>
            <consortium name="Photinus pyralis genome working group"/>
            <person name="Fallon T.R."/>
            <person name="Sander Lower S.E."/>
            <person name="Weng J.-K."/>
        </authorList>
    </citation>
    <scope>NUCLEOTIDE SEQUENCE</scope>
    <source>
        <strain evidence="4">TRF0915ILg1</strain>
        <tissue evidence="4">Whole body</tissue>
    </source>
</reference>
<dbReference type="OrthoDB" id="6768517at2759"/>
<dbReference type="GO" id="GO:0003677">
    <property type="term" value="F:DNA binding"/>
    <property type="evidence" value="ECO:0007669"/>
    <property type="project" value="UniProtKB-KW"/>
</dbReference>
<feature type="domain" description="HTH CENPB-type" evidence="3">
    <location>
        <begin position="30"/>
        <end position="105"/>
    </location>
</feature>
<keyword evidence="5" id="KW-1185">Reference proteome</keyword>
<organism evidence="4 5">
    <name type="scientific">Ignelater luminosus</name>
    <name type="common">Cucubano</name>
    <name type="synonym">Pyrophorus luminosus</name>
    <dbReference type="NCBI Taxonomy" id="2038154"/>
    <lineage>
        <taxon>Eukaryota</taxon>
        <taxon>Metazoa</taxon>
        <taxon>Ecdysozoa</taxon>
        <taxon>Arthropoda</taxon>
        <taxon>Hexapoda</taxon>
        <taxon>Insecta</taxon>
        <taxon>Pterygota</taxon>
        <taxon>Neoptera</taxon>
        <taxon>Endopterygota</taxon>
        <taxon>Coleoptera</taxon>
        <taxon>Polyphaga</taxon>
        <taxon>Elateriformia</taxon>
        <taxon>Elateroidea</taxon>
        <taxon>Elateridae</taxon>
        <taxon>Agrypninae</taxon>
        <taxon>Pyrophorini</taxon>
        <taxon>Ignelater</taxon>
    </lineage>
</organism>
<dbReference type="PANTHER" id="PTHR19303">
    <property type="entry name" value="TRANSPOSON"/>
    <property type="match status" value="1"/>
</dbReference>
<dbReference type="EMBL" id="VTPC01090765">
    <property type="protein sequence ID" value="KAF2881316.1"/>
    <property type="molecule type" value="Genomic_DNA"/>
</dbReference>
<dbReference type="PROSITE" id="PS51253">
    <property type="entry name" value="HTH_CENPB"/>
    <property type="match status" value="1"/>
</dbReference>
<comment type="caution">
    <text evidence="4">The sequence shown here is derived from an EMBL/GenBank/DDBJ whole genome shotgun (WGS) entry which is preliminary data.</text>
</comment>
<evidence type="ECO:0000313" key="4">
    <source>
        <dbReference type="EMBL" id="KAF2881316.1"/>
    </source>
</evidence>
<evidence type="ECO:0000259" key="3">
    <source>
        <dbReference type="PROSITE" id="PS51253"/>
    </source>
</evidence>
<evidence type="ECO:0000256" key="2">
    <source>
        <dbReference type="ARBA" id="ARBA00023125"/>
    </source>
</evidence>
<accession>A0A8K0C9G8</accession>
<dbReference type="InterPro" id="IPR050863">
    <property type="entry name" value="CenT-Element_Derived"/>
</dbReference>
<name>A0A8K0C9G8_IGNLU</name>
<dbReference type="Gene3D" id="1.10.10.60">
    <property type="entry name" value="Homeodomain-like"/>
    <property type="match status" value="1"/>
</dbReference>
<dbReference type="PANTHER" id="PTHR19303:SF74">
    <property type="entry name" value="POGO TRANSPOSABLE ELEMENT WITH KRAB DOMAIN"/>
    <property type="match status" value="1"/>
</dbReference>
<proteinExistence type="predicted"/>
<gene>
    <name evidence="4" type="ORF">ILUMI_24856</name>
</gene>
<dbReference type="InterPro" id="IPR004875">
    <property type="entry name" value="DDE_SF_endonuclease_dom"/>
</dbReference>
<dbReference type="GO" id="GO:0005634">
    <property type="term" value="C:nucleus"/>
    <property type="evidence" value="ECO:0007669"/>
    <property type="project" value="UniProtKB-SubCell"/>
</dbReference>
<evidence type="ECO:0000256" key="1">
    <source>
        <dbReference type="ARBA" id="ARBA00004123"/>
    </source>
</evidence>
<comment type="subcellular location">
    <subcellularLocation>
        <location evidence="1">Nucleus</location>
    </subcellularLocation>
</comment>
<dbReference type="AlphaFoldDB" id="A0A8K0C9G8"/>
<dbReference type="InterPro" id="IPR006600">
    <property type="entry name" value="HTH_CenpB_DNA-bd_dom"/>
</dbReference>
<dbReference type="Gene3D" id="3.30.420.10">
    <property type="entry name" value="Ribonuclease H-like superfamily/Ribonuclease H"/>
    <property type="match status" value="1"/>
</dbReference>
<dbReference type="Pfam" id="PF03184">
    <property type="entry name" value="DDE_1"/>
    <property type="match status" value="1"/>
</dbReference>
<sequence>MKIREASRRYGVPRRTLQDRLHGRVPEKPTRMGPETILSKEEEQKLVDWMINMAKCGFPLKKDDLLNTVHTIIKEDERKNPFKNGRPGRKWYNLFLKRNPQLAHRTAENISKRRAVITKKSIQKWFATLHECLKQQGVEDILDDPTRILNGDETSFVFCPKTGKVIAPRGYKNVYQIQKGKGKEAITVLLFFSASGEILPPCAVFPIVRPPKDVILSMPEDWFLGKSDNGWMKSDIFFDYMVKGLDNWLLQKNIKKPVLVFVDGHKSHLTMKLNQYCSENQIILYALPPNTTHIMQPADVSVFKPLKSEWSNTLRKWQAKPENVNTVLTKSSFCPLLNELLGNKNLAESIKNGFRKCGLYPFCSDNVDYTKCVQNSLENLSNKAQDHSESKICPEESQLSDFDTATKIIKDIKQDLENCGVDVNTVLSVIEKQKLMLNESVLTIKSYNDTVNELSSSITIKDNDEDSQYMNSSVVPVQENLDENKGNINHGMQTLPNVLIQSTNTISSILTDNLNTPSPIQKTSATNRSINRIGAISSTEWCEFEIKKEEAKQQKQDAKLHTKMAVHDEYAFSRSKFTFTPKPCPACIMVVSTRSMPLMNNVLLSLPSVITVLPFVQKATFY</sequence>
<evidence type="ECO:0000313" key="5">
    <source>
        <dbReference type="Proteomes" id="UP000801492"/>
    </source>
</evidence>
<dbReference type="InterPro" id="IPR009057">
    <property type="entry name" value="Homeodomain-like_sf"/>
</dbReference>
<dbReference type="Proteomes" id="UP000801492">
    <property type="component" value="Unassembled WGS sequence"/>
</dbReference>
<dbReference type="InterPro" id="IPR036397">
    <property type="entry name" value="RNaseH_sf"/>
</dbReference>